<dbReference type="GO" id="GO:0031515">
    <property type="term" value="C:tRNA (m1A) methyltransferase complex"/>
    <property type="evidence" value="ECO:0007669"/>
    <property type="project" value="InterPro"/>
</dbReference>
<dbReference type="EMBL" id="CDHN01000001">
    <property type="protein sequence ID" value="CEJ82180.1"/>
    <property type="molecule type" value="Genomic_DNA"/>
</dbReference>
<name>A0A0A1T7R5_9HYPO</name>
<organism evidence="5 6">
    <name type="scientific">[Torrubiella] hemipterigena</name>
    <dbReference type="NCBI Taxonomy" id="1531966"/>
    <lineage>
        <taxon>Eukaryota</taxon>
        <taxon>Fungi</taxon>
        <taxon>Dikarya</taxon>
        <taxon>Ascomycota</taxon>
        <taxon>Pezizomycotina</taxon>
        <taxon>Sordariomycetes</taxon>
        <taxon>Hypocreomycetidae</taxon>
        <taxon>Hypocreales</taxon>
        <taxon>Clavicipitaceae</taxon>
        <taxon>Clavicipitaceae incertae sedis</taxon>
        <taxon>'Torrubiella' clade</taxon>
    </lineage>
</organism>
<evidence type="ECO:0000256" key="4">
    <source>
        <dbReference type="SAM" id="MobiDB-lite"/>
    </source>
</evidence>
<evidence type="ECO:0000313" key="5">
    <source>
        <dbReference type="EMBL" id="CEJ82180.1"/>
    </source>
</evidence>
<dbReference type="GO" id="GO:0005739">
    <property type="term" value="C:mitochondrion"/>
    <property type="evidence" value="ECO:0007669"/>
    <property type="project" value="TreeGrafter"/>
</dbReference>
<dbReference type="PANTHER" id="PTHR12133">
    <property type="entry name" value="TRNA (ADENINE(58)-N(1))-METHYLTRANSFERASE"/>
    <property type="match status" value="1"/>
</dbReference>
<evidence type="ECO:0000256" key="3">
    <source>
        <dbReference type="ARBA" id="ARBA00033309"/>
    </source>
</evidence>
<dbReference type="Gene3D" id="3.40.50.150">
    <property type="entry name" value="Vaccinia Virus protein VP39"/>
    <property type="match status" value="1"/>
</dbReference>
<dbReference type="STRING" id="1531966.A0A0A1T7R5"/>
<dbReference type="InterPro" id="IPR014816">
    <property type="entry name" value="tRNA_MeTrfase_Gcd14"/>
</dbReference>
<evidence type="ECO:0000256" key="1">
    <source>
        <dbReference type="ARBA" id="ARBA00012796"/>
    </source>
</evidence>
<dbReference type="GO" id="GO:0030488">
    <property type="term" value="P:tRNA methylation"/>
    <property type="evidence" value="ECO:0007669"/>
    <property type="project" value="InterPro"/>
</dbReference>
<dbReference type="EC" id="2.1.1.220" evidence="1"/>
<dbReference type="PROSITE" id="PS51620">
    <property type="entry name" value="SAM_TRM61"/>
    <property type="match status" value="1"/>
</dbReference>
<accession>A0A0A1T7R5</accession>
<evidence type="ECO:0000313" key="6">
    <source>
        <dbReference type="Proteomes" id="UP000039046"/>
    </source>
</evidence>
<dbReference type="GO" id="GO:0160107">
    <property type="term" value="F:tRNA (adenine(58)-N1)-methyltransferase activity"/>
    <property type="evidence" value="ECO:0007669"/>
    <property type="project" value="UniProtKB-EC"/>
</dbReference>
<dbReference type="Proteomes" id="UP000039046">
    <property type="component" value="Unassembled WGS sequence"/>
</dbReference>
<feature type="region of interest" description="Disordered" evidence="4">
    <location>
        <begin position="360"/>
        <end position="379"/>
    </location>
</feature>
<dbReference type="HOGENOM" id="CLU_029873_1_0_1"/>
<sequence>MHLQSNNRTIMAAPRQLLRSQFTNAQRFYSSSRKVQEHDVLFLRQQGRKYPKWHVTPPLRLDGKINLAYGASIPASDIIGRRILDQVVDSKGNRISIHDVSLASYITNTERLATPIYPHDANTIVNLLDLNLGRPGEDDHVGQDAPFEIFEAGTGMGSLTLHIARALHGANPAIPSHLRQAISAAPLSRDLEPDSPPSLDLEPDMVRKYADYKASRRAILHTLDRNHKHTRGAFKIVRNFRRSQYISDIDFHIGSVQGYIQQRLEANNGEPFLSRAILDLPAADEHAEDLVKALRPDAVLIIFNPSISQIADFQLWMAKTKQPLRLEKVVELPTSTVHDGVHDGVAGGRHWDLKLVVPRESEEGGNSEPAQVMRPKVGDRVGGGGFVGVLRRWPTQTTTEDADADSSLQD</sequence>
<protein>
    <recommendedName>
        <fullName evidence="2">tRNA (adenine(58)-N(1))-methyltransferase catalytic subunit TRM61</fullName>
        <ecNumber evidence="1">2.1.1.220</ecNumber>
    </recommendedName>
    <alternativeName>
        <fullName evidence="3">tRNA(m1A58)-methyltransferase subunit TRM61</fullName>
    </alternativeName>
</protein>
<reference evidence="5 6" key="1">
    <citation type="journal article" date="2015" name="Genome Announc.">
        <title>Draft Genome Sequence and Gene Annotation of the Entomopathogenic Fungus Verticillium hemipterigenum.</title>
        <authorList>
            <person name="Horn F."/>
            <person name="Habel A."/>
            <person name="Scharf D.H."/>
            <person name="Dworschak J."/>
            <person name="Brakhage A.A."/>
            <person name="Guthke R."/>
            <person name="Hertweck C."/>
            <person name="Linde J."/>
        </authorList>
    </citation>
    <scope>NUCLEOTIDE SEQUENCE [LARGE SCALE GENOMIC DNA]</scope>
</reference>
<gene>
    <name evidence="5" type="ORF">VHEMI02261</name>
</gene>
<dbReference type="AlphaFoldDB" id="A0A0A1T7R5"/>
<dbReference type="InterPro" id="IPR029063">
    <property type="entry name" value="SAM-dependent_MTases_sf"/>
</dbReference>
<keyword evidence="6" id="KW-1185">Reference proteome</keyword>
<dbReference type="PANTHER" id="PTHR12133:SF1">
    <property type="entry name" value="TRNA (ADENINE(58)-N(1))-METHYLTRANSFERASE, MITOCHONDRIAL"/>
    <property type="match status" value="1"/>
</dbReference>
<proteinExistence type="predicted"/>
<evidence type="ECO:0000256" key="2">
    <source>
        <dbReference type="ARBA" id="ARBA00015963"/>
    </source>
</evidence>
<dbReference type="SUPFAM" id="SSF53335">
    <property type="entry name" value="S-adenosyl-L-methionine-dependent methyltransferases"/>
    <property type="match status" value="1"/>
</dbReference>